<proteinExistence type="predicted"/>
<dbReference type="AlphaFoldDB" id="A0A1G6ZH28"/>
<organism evidence="1 2">
    <name type="scientific">Paraburkholderia lycopersici</name>
    <dbReference type="NCBI Taxonomy" id="416944"/>
    <lineage>
        <taxon>Bacteria</taxon>
        <taxon>Pseudomonadati</taxon>
        <taxon>Pseudomonadota</taxon>
        <taxon>Betaproteobacteria</taxon>
        <taxon>Burkholderiales</taxon>
        <taxon>Burkholderiaceae</taxon>
        <taxon>Paraburkholderia</taxon>
    </lineage>
</organism>
<name>A0A1G6ZH28_9BURK</name>
<dbReference type="RefSeq" id="WP_176929199.1">
    <property type="nucleotide sequence ID" value="NZ_FMYQ01000030.1"/>
</dbReference>
<gene>
    <name evidence="1" type="ORF">SAMN05421548_13058</name>
</gene>
<keyword evidence="2" id="KW-1185">Reference proteome</keyword>
<protein>
    <submittedName>
        <fullName evidence="1">Uncharacterized protein</fullName>
    </submittedName>
</protein>
<evidence type="ECO:0000313" key="2">
    <source>
        <dbReference type="Proteomes" id="UP000198908"/>
    </source>
</evidence>
<accession>A0A1G6ZH28</accession>
<reference evidence="2" key="1">
    <citation type="submission" date="2016-09" db="EMBL/GenBank/DDBJ databases">
        <authorList>
            <person name="Varghese N."/>
            <person name="Submissions S."/>
        </authorList>
    </citation>
    <scope>NUCLEOTIDE SEQUENCE [LARGE SCALE GENOMIC DNA]</scope>
    <source>
        <strain evidence="2">TNe-862</strain>
    </source>
</reference>
<sequence>MDAKPPRIPTPDQVFSPDPEPVAVEFLGDELPAHVRAFLDEQRKSHEQK</sequence>
<evidence type="ECO:0000313" key="1">
    <source>
        <dbReference type="EMBL" id="SDE01135.1"/>
    </source>
</evidence>
<dbReference type="Proteomes" id="UP000198908">
    <property type="component" value="Unassembled WGS sequence"/>
</dbReference>
<dbReference type="EMBL" id="FMYQ01000030">
    <property type="protein sequence ID" value="SDE01135.1"/>
    <property type="molecule type" value="Genomic_DNA"/>
</dbReference>